<organism evidence="1 2">
    <name type="scientific">Alkaliphilus peptidifermentans DSM 18978</name>
    <dbReference type="NCBI Taxonomy" id="1120976"/>
    <lineage>
        <taxon>Bacteria</taxon>
        <taxon>Bacillati</taxon>
        <taxon>Bacillota</taxon>
        <taxon>Clostridia</taxon>
        <taxon>Peptostreptococcales</taxon>
        <taxon>Natronincolaceae</taxon>
        <taxon>Alkaliphilus</taxon>
    </lineage>
</organism>
<keyword evidence="2" id="KW-1185">Reference proteome</keyword>
<gene>
    <name evidence="1" type="ORF">SAMN03080606_03766</name>
</gene>
<accession>A0A1G5KUY1</accession>
<name>A0A1G5KUY1_9FIRM</name>
<dbReference type="EMBL" id="FMUS01000031">
    <property type="protein sequence ID" value="SCZ03951.1"/>
    <property type="molecule type" value="Genomic_DNA"/>
</dbReference>
<dbReference type="STRING" id="1120976.SAMN03080606_03766"/>
<sequence>MNKVFIKKMIMAEKLKYEAIKEILPKDVKENLEEFEKGALSLLKEVALEIINEEMQKEESKKIVKKVDIDFTN</sequence>
<evidence type="ECO:0000313" key="2">
    <source>
        <dbReference type="Proteomes" id="UP000198636"/>
    </source>
</evidence>
<proteinExistence type="predicted"/>
<dbReference type="RefSeq" id="WP_091546724.1">
    <property type="nucleotide sequence ID" value="NZ_FMUS01000031.1"/>
</dbReference>
<evidence type="ECO:0000313" key="1">
    <source>
        <dbReference type="EMBL" id="SCZ03951.1"/>
    </source>
</evidence>
<dbReference type="Proteomes" id="UP000198636">
    <property type="component" value="Unassembled WGS sequence"/>
</dbReference>
<protein>
    <submittedName>
        <fullName evidence="1">Uncharacterized protein</fullName>
    </submittedName>
</protein>
<dbReference type="OrthoDB" id="1779358at2"/>
<reference evidence="1 2" key="1">
    <citation type="submission" date="2016-10" db="EMBL/GenBank/DDBJ databases">
        <authorList>
            <person name="de Groot N.N."/>
        </authorList>
    </citation>
    <scope>NUCLEOTIDE SEQUENCE [LARGE SCALE GENOMIC DNA]</scope>
    <source>
        <strain evidence="1 2">DSM 18978</strain>
    </source>
</reference>
<dbReference type="AlphaFoldDB" id="A0A1G5KUY1"/>